<dbReference type="RefSeq" id="WP_215629257.1">
    <property type="nucleotide sequence ID" value="NZ_JAQLGH010000021.1"/>
</dbReference>
<organism evidence="2 3">
    <name type="scientific">Clostridium symbiosum</name>
    <name type="common">Bacteroides symbiosus</name>
    <dbReference type="NCBI Taxonomy" id="1512"/>
    <lineage>
        <taxon>Bacteria</taxon>
        <taxon>Bacillati</taxon>
        <taxon>Bacillota</taxon>
        <taxon>Clostridia</taxon>
        <taxon>Lachnospirales</taxon>
        <taxon>Lachnospiraceae</taxon>
        <taxon>Otoolea</taxon>
    </lineage>
</organism>
<dbReference type="EMBL" id="JAQLGM010000020">
    <property type="protein sequence ID" value="MDB2000460.1"/>
    <property type="molecule type" value="Genomic_DNA"/>
</dbReference>
<name>A0AAW6AXX3_CLOSY</name>
<accession>A0AAW6AXX3</accession>
<keyword evidence="1" id="KW-0472">Membrane</keyword>
<feature type="transmembrane region" description="Helical" evidence="1">
    <location>
        <begin position="6"/>
        <end position="25"/>
    </location>
</feature>
<comment type="caution">
    <text evidence="2">The sequence shown here is derived from an EMBL/GenBank/DDBJ whole genome shotgun (WGS) entry which is preliminary data.</text>
</comment>
<protein>
    <submittedName>
        <fullName evidence="2">Uncharacterized protein</fullName>
    </submittedName>
</protein>
<reference evidence="2" key="1">
    <citation type="submission" date="2023-01" db="EMBL/GenBank/DDBJ databases">
        <title>Human gut microbiome strain richness.</title>
        <authorList>
            <person name="Chen-Liaw A."/>
        </authorList>
    </citation>
    <scope>NUCLEOTIDE SEQUENCE</scope>
    <source>
        <strain evidence="2">B1_m1001713B170214d0_201011</strain>
    </source>
</reference>
<proteinExistence type="predicted"/>
<sequence length="137" mass="16205">MPIWLDYISFLIGVGGLLLTFRTFLNTRDFRKMLVQREERIELTKEMHTLLSKIDAYINSINEDKIYVRDNDRTFRPSLSQFLTDLLTRFSFLSAPTQKKIKSLQKTIHNPNLTADEWNHIANELIVIKNHLKKELL</sequence>
<evidence type="ECO:0000313" key="2">
    <source>
        <dbReference type="EMBL" id="MDB2000460.1"/>
    </source>
</evidence>
<evidence type="ECO:0000313" key="3">
    <source>
        <dbReference type="Proteomes" id="UP001300871"/>
    </source>
</evidence>
<gene>
    <name evidence="2" type="ORF">PM006_09630</name>
</gene>
<keyword evidence="1" id="KW-1133">Transmembrane helix</keyword>
<evidence type="ECO:0000256" key="1">
    <source>
        <dbReference type="SAM" id="Phobius"/>
    </source>
</evidence>
<keyword evidence="1" id="KW-0812">Transmembrane</keyword>
<dbReference type="AlphaFoldDB" id="A0AAW6AXX3"/>
<dbReference type="Proteomes" id="UP001300871">
    <property type="component" value="Unassembled WGS sequence"/>
</dbReference>